<keyword evidence="7" id="KW-0395">Inflammatory response</keyword>
<keyword evidence="4" id="KW-0964">Secreted</keyword>
<dbReference type="Proteomes" id="UP000472260">
    <property type="component" value="Unassembled WGS sequence"/>
</dbReference>
<dbReference type="InterPro" id="IPR001811">
    <property type="entry name" value="Chemokine_IL8-like_dom"/>
</dbReference>
<dbReference type="GO" id="GO:0005615">
    <property type="term" value="C:extracellular space"/>
    <property type="evidence" value="ECO:0007669"/>
    <property type="project" value="UniProtKB-KW"/>
</dbReference>
<keyword evidence="6" id="KW-1015">Disulfide bond</keyword>
<dbReference type="SMART" id="SM00199">
    <property type="entry name" value="SCY"/>
    <property type="match status" value="1"/>
</dbReference>
<keyword evidence="5 8" id="KW-0732">Signal</keyword>
<reference evidence="10" key="2">
    <citation type="submission" date="2025-09" db="UniProtKB">
        <authorList>
            <consortium name="Ensembl"/>
        </authorList>
    </citation>
    <scope>IDENTIFICATION</scope>
</reference>
<evidence type="ECO:0000256" key="8">
    <source>
        <dbReference type="SAM" id="SignalP"/>
    </source>
</evidence>
<evidence type="ECO:0000313" key="11">
    <source>
        <dbReference type="Proteomes" id="UP000472260"/>
    </source>
</evidence>
<evidence type="ECO:0000259" key="9">
    <source>
        <dbReference type="SMART" id="SM00199"/>
    </source>
</evidence>
<proteinExistence type="predicted"/>
<accession>A0A671KFR4</accession>
<evidence type="ECO:0000256" key="6">
    <source>
        <dbReference type="ARBA" id="ARBA00023157"/>
    </source>
</evidence>
<evidence type="ECO:0000256" key="1">
    <source>
        <dbReference type="ARBA" id="ARBA00004613"/>
    </source>
</evidence>
<evidence type="ECO:0000256" key="4">
    <source>
        <dbReference type="ARBA" id="ARBA00022525"/>
    </source>
</evidence>
<dbReference type="Gene3D" id="2.40.50.40">
    <property type="match status" value="1"/>
</dbReference>
<keyword evidence="2" id="KW-0145">Chemotaxis</keyword>
<evidence type="ECO:0000313" key="10">
    <source>
        <dbReference type="Ensembl" id="ENSSANP00000006435.1"/>
    </source>
</evidence>
<evidence type="ECO:0000256" key="7">
    <source>
        <dbReference type="ARBA" id="ARBA00023198"/>
    </source>
</evidence>
<dbReference type="GO" id="GO:0006954">
    <property type="term" value="P:inflammatory response"/>
    <property type="evidence" value="ECO:0007669"/>
    <property type="project" value="UniProtKB-KW"/>
</dbReference>
<protein>
    <submittedName>
        <fullName evidence="10">C-C motif chemokine 20-like</fullName>
    </submittedName>
</protein>
<evidence type="ECO:0000256" key="3">
    <source>
        <dbReference type="ARBA" id="ARBA00022514"/>
    </source>
</evidence>
<dbReference type="AlphaFoldDB" id="A0A671KFR4"/>
<comment type="subcellular location">
    <subcellularLocation>
        <location evidence="1">Secreted</location>
    </subcellularLocation>
</comment>
<dbReference type="RefSeq" id="XP_016316478.1">
    <property type="nucleotide sequence ID" value="XM_016460992.1"/>
</dbReference>
<feature type="signal peptide" evidence="8">
    <location>
        <begin position="1"/>
        <end position="19"/>
    </location>
</feature>
<dbReference type="PANTHER" id="PTHR12015">
    <property type="entry name" value="SMALL INDUCIBLE CYTOKINE A"/>
    <property type="match status" value="1"/>
</dbReference>
<dbReference type="Pfam" id="PF00048">
    <property type="entry name" value="IL8"/>
    <property type="match status" value="1"/>
</dbReference>
<feature type="chain" id="PRO_5025591169" evidence="8">
    <location>
        <begin position="20"/>
        <end position="123"/>
    </location>
</feature>
<keyword evidence="3" id="KW-0202">Cytokine</keyword>
<dbReference type="PANTHER" id="PTHR12015:SF108">
    <property type="entry name" value="C-C MOTIF CHEMOKINE 20"/>
    <property type="match status" value="1"/>
</dbReference>
<keyword evidence="11" id="KW-1185">Reference proteome</keyword>
<dbReference type="Ensembl" id="ENSSANT00000006908.1">
    <property type="protein sequence ID" value="ENSSANP00000006435.1"/>
    <property type="gene ID" value="ENSSANG00000003630.1"/>
</dbReference>
<evidence type="ECO:0000256" key="2">
    <source>
        <dbReference type="ARBA" id="ARBA00022500"/>
    </source>
</evidence>
<dbReference type="SUPFAM" id="SSF54117">
    <property type="entry name" value="Interleukin 8-like chemokines"/>
    <property type="match status" value="1"/>
</dbReference>
<dbReference type="GeneID" id="107668934"/>
<name>A0A671KFR4_9TELE</name>
<organism evidence="10 11">
    <name type="scientific">Sinocyclocheilus anshuiensis</name>
    <dbReference type="NCBI Taxonomy" id="1608454"/>
    <lineage>
        <taxon>Eukaryota</taxon>
        <taxon>Metazoa</taxon>
        <taxon>Chordata</taxon>
        <taxon>Craniata</taxon>
        <taxon>Vertebrata</taxon>
        <taxon>Euteleostomi</taxon>
        <taxon>Actinopterygii</taxon>
        <taxon>Neopterygii</taxon>
        <taxon>Teleostei</taxon>
        <taxon>Ostariophysi</taxon>
        <taxon>Cypriniformes</taxon>
        <taxon>Cyprinidae</taxon>
        <taxon>Cyprininae</taxon>
        <taxon>Sinocyclocheilus</taxon>
    </lineage>
</organism>
<evidence type="ECO:0000256" key="5">
    <source>
        <dbReference type="ARBA" id="ARBA00022729"/>
    </source>
</evidence>
<feature type="domain" description="Chemokine interleukin-8-like" evidence="9">
    <location>
        <begin position="32"/>
        <end position="92"/>
    </location>
</feature>
<dbReference type="KEGG" id="sanh:107668934"/>
<dbReference type="FunFam" id="2.40.50.40:FF:000012">
    <property type="entry name" value="C-C motif chemokine"/>
    <property type="match status" value="1"/>
</dbReference>
<sequence>MRCIMSLFTIILISSVLLSLFPHTPVAYGPLNYACCVKYTHNPLPFGVIKGFMEQKSTEVCRIDAIIFLTKNNKKVCASTKDQWVRAALARLRSKIEKLTEQGNQHLSTAGLKRTIHTTTKSP</sequence>
<dbReference type="GO" id="GO:0008009">
    <property type="term" value="F:chemokine activity"/>
    <property type="evidence" value="ECO:0007669"/>
    <property type="project" value="InterPro"/>
</dbReference>
<dbReference type="OrthoDB" id="8870994at2759"/>
<gene>
    <name evidence="10" type="primary">LOC107668934</name>
</gene>
<dbReference type="InterPro" id="IPR039809">
    <property type="entry name" value="Chemokine_b/g/d"/>
</dbReference>
<dbReference type="GO" id="GO:0006955">
    <property type="term" value="P:immune response"/>
    <property type="evidence" value="ECO:0007669"/>
    <property type="project" value="InterPro"/>
</dbReference>
<dbReference type="InterPro" id="IPR036048">
    <property type="entry name" value="Interleukin_8-like_sf"/>
</dbReference>
<reference evidence="10" key="1">
    <citation type="submission" date="2025-08" db="UniProtKB">
        <authorList>
            <consortium name="Ensembl"/>
        </authorList>
    </citation>
    <scope>IDENTIFICATION</scope>
</reference>